<dbReference type="InterPro" id="IPR050595">
    <property type="entry name" value="Bact_response_regulator"/>
</dbReference>
<dbReference type="PROSITE" id="PS50110">
    <property type="entry name" value="RESPONSE_REGULATORY"/>
    <property type="match status" value="1"/>
</dbReference>
<dbReference type="AlphaFoldDB" id="A0A0F9RZS2"/>
<dbReference type="EMBL" id="LAZR01000699">
    <property type="protein sequence ID" value="KKN60319.1"/>
    <property type="molecule type" value="Genomic_DNA"/>
</dbReference>
<sequence length="123" mass="13662">MSRTILTIDDSRTMREMLRATLTSSGFIVVQAEDGAHGIEVLQGMEVEPDVIITDINMPRKDGFQFIEEVRVDPSRRAIPILVLTTESDAEKKQRARLAGATGWIVKPFDPVKLLDAINRVAA</sequence>
<keyword evidence="1" id="KW-0597">Phosphoprotein</keyword>
<evidence type="ECO:0000313" key="3">
    <source>
        <dbReference type="EMBL" id="KKN60319.1"/>
    </source>
</evidence>
<dbReference type="SUPFAM" id="SSF52172">
    <property type="entry name" value="CheY-like"/>
    <property type="match status" value="1"/>
</dbReference>
<accession>A0A0F9RZS2</accession>
<reference evidence="3" key="1">
    <citation type="journal article" date="2015" name="Nature">
        <title>Complex archaea that bridge the gap between prokaryotes and eukaryotes.</title>
        <authorList>
            <person name="Spang A."/>
            <person name="Saw J.H."/>
            <person name="Jorgensen S.L."/>
            <person name="Zaremba-Niedzwiedzka K."/>
            <person name="Martijn J."/>
            <person name="Lind A.E."/>
            <person name="van Eijk R."/>
            <person name="Schleper C."/>
            <person name="Guy L."/>
            <person name="Ettema T.J."/>
        </authorList>
    </citation>
    <scope>NUCLEOTIDE SEQUENCE</scope>
</reference>
<organism evidence="3">
    <name type="scientific">marine sediment metagenome</name>
    <dbReference type="NCBI Taxonomy" id="412755"/>
    <lineage>
        <taxon>unclassified sequences</taxon>
        <taxon>metagenomes</taxon>
        <taxon>ecological metagenomes</taxon>
    </lineage>
</organism>
<dbReference type="GO" id="GO:0000160">
    <property type="term" value="P:phosphorelay signal transduction system"/>
    <property type="evidence" value="ECO:0007669"/>
    <property type="project" value="InterPro"/>
</dbReference>
<dbReference type="Pfam" id="PF00072">
    <property type="entry name" value="Response_reg"/>
    <property type="match status" value="1"/>
</dbReference>
<protein>
    <recommendedName>
        <fullName evidence="2">Response regulatory domain-containing protein</fullName>
    </recommendedName>
</protein>
<dbReference type="InterPro" id="IPR011006">
    <property type="entry name" value="CheY-like_superfamily"/>
</dbReference>
<dbReference type="Gene3D" id="3.40.50.2300">
    <property type="match status" value="1"/>
</dbReference>
<name>A0A0F9RZS2_9ZZZZ</name>
<proteinExistence type="predicted"/>
<dbReference type="PANTHER" id="PTHR44591:SF25">
    <property type="entry name" value="CHEMOTAXIS TWO-COMPONENT RESPONSE REGULATOR"/>
    <property type="match status" value="1"/>
</dbReference>
<comment type="caution">
    <text evidence="3">The sequence shown here is derived from an EMBL/GenBank/DDBJ whole genome shotgun (WGS) entry which is preliminary data.</text>
</comment>
<dbReference type="PANTHER" id="PTHR44591">
    <property type="entry name" value="STRESS RESPONSE REGULATOR PROTEIN 1"/>
    <property type="match status" value="1"/>
</dbReference>
<evidence type="ECO:0000259" key="2">
    <source>
        <dbReference type="PROSITE" id="PS50110"/>
    </source>
</evidence>
<gene>
    <name evidence="3" type="ORF">LCGC14_0532910</name>
</gene>
<dbReference type="SMART" id="SM00448">
    <property type="entry name" value="REC"/>
    <property type="match status" value="1"/>
</dbReference>
<evidence type="ECO:0000256" key="1">
    <source>
        <dbReference type="ARBA" id="ARBA00022553"/>
    </source>
</evidence>
<dbReference type="InterPro" id="IPR001789">
    <property type="entry name" value="Sig_transdc_resp-reg_receiver"/>
</dbReference>
<feature type="domain" description="Response regulatory" evidence="2">
    <location>
        <begin position="4"/>
        <end position="122"/>
    </location>
</feature>